<feature type="compositionally biased region" description="Basic and acidic residues" evidence="9">
    <location>
        <begin position="1530"/>
        <end position="1544"/>
    </location>
</feature>
<feature type="domain" description="Chitin-binding type-1" evidence="11">
    <location>
        <begin position="66"/>
        <end position="112"/>
    </location>
</feature>
<sequence length="2071" mass="221702">MRFTGLYAAGLIAPLVAAHSDFPVPKIVGLGPRDIGKLRARNILGGHAAHVAGPEHRLAARQGGADGRCGPNNGRASCAEGYCCSVEGYCGQGGDYCQAPDCQFEYGPGCDANKVPTGGSTRNIARPKIGGQPYGGEGIYDCTEPNTIAITYDDGPYIYTEGVLDQFKAAEAKATFFITGININKGAIDDASKPWAATIRRMIAEGHQVASHTWSHQDLSAITKEQRYDQMVRNEMAFANIMGKFPTYMRPPYSSCSAASGCQQDLADLGYIVSYFDLDTDDYNNITPDTVQNAKNRVKAAIDPSNPELDAFQAIAHDIHQQTAQNLTGYMIQTMQAKGYKLVTLGECLGEPEANWYRDASTGRVPSSVPTPPVATSTSATRSATSSGSTATPTAVSQDSTCGATSGFTCLGFAQGECCSQYGYCGNTEGHCGTGCQAGFGKCGNSASVSSGTGASSSGSVAASQPASTQASSSASAPTSAPSGLVMSTDGSCGAAKGFTCTGFSEGECCSQYGWCGTSADHCGTGCNPLFGKCPGSGSSSPSAAPPASSAAPTTIATSSTARSLTTSTRPVTTSTSTSIRASTTSTRTSSTPAATSSPAKLKVSTDRRCGADRKSTCKGSASALISLTMADLQELFARLNGGASGNNQQQQQQQQPGYQQPSVSSPLFSPQPGGPQPHHQSAIMSPNSSMANTPAPEQVSQQTPQQQSTNLLNLLRFNSQGGGGQARRVSQQSQAPDLNLASVMGTRTPSQGAPAPAQSSPQQNPQDLLLRLLNHPKPAQSSTRSSRAASTVRSPPAASHKPETVVDDLAQDLADAELEHVSSDPTAHTPGASAAASPMRVFGSDGREPSLRFQPDAASLAPKFTYVNPFDQLEAASPRHRTPIQQGSKPPAPKMEILKKNAVEASAPHDDAPAHTHETVAEAVSDLGEQVGQQIEDALAEAEASALPKPEEVAQVQETMTEIANEIKDEFADPSTAKEIEASMPKPIAAALKEVATEIAQDNVAEDWETAEAEESLAKGEDQTVIVYRFPMRAFASIQVNQMPPRRLYFANELFMDIARLKKDFDQIDRSLVSASKNFIVYALVKKGGFRIIRQENGHYRQVFENHQERIFNIALCTSADDSQQPLESILGIGVNGTVFWTSLDPAREDQFGENLDSQGLMLPPSPSQDDNTSGGQLKTRAKPSSRHPEFFAVGRGKSIHIVFPKVAAEYARSKSRICHTEKYLKERSLKILTGKAGKDFTFSEDDTIIVSLDKAGRMRFWDIRALTEPDLGNPRSPPRQVEVSETLLEFHTTTPNAKSWPTSVFFFDKDKPYTKGIALRYVMVGMKQNHAFQLWDLGLNKAVQEIHLPHENESDAICSVSFHPRTGIMAVAHPTRNSIFFVHVSCPRYNLPALSQAAYISRLANKGDRGQNPLPPVNATAIMTSITEYSFASKGQIRSLHMLNEPAGPSDVDDPDNAALFELYVMHSKGVCVLRIRRSDLGWKKEGEPIHPKEAEEEGVITISQLKPPQPVTDESSTAGDTPAPKSVSDRSAAREPLKRESSNVSKQSINPEAAMRASTLAKVESKQDAARAAIINGGEKSEKKKKKRSAATETASQVSAAPSAVASTSTRAPPAMPPSYAQAAQATPQSKSPAPPEAPVVQDAAKSKPVDTTEAPEWAKQLINKHFQQPSAAPAPAHSAEFDAKKLEDLVQAEITKGFSRELDVMYKRFDEDKRVLNATNAANQQAVLRMVSSTLNENVEGVIGKMVDDNIRNVVLPEVLAKTTTTLEQGLSTNLKSVLTQQLSKEVPDAVSRAFKQPQLFQSLSDQVAKKIASNFEPMIAASVATVVNPAMSNLTNIIERQIGSELRQAHAQRREDAAKIAALTDTVHTCLETIQTMAATQTELQSQVAKLLEARQAPGPQRGGEASPVVTRSPPKQKSQEELEIESITRLMSEGNYEQGTMQWLQSPRSAALFDAVFVRCDPAYLRQVSPLLALSTGAVVSESLGRNLTERLVWLNAVFTSVNPNDAEIRDIIPKIMDVVIQRLTAAYIQLNESTPGSPLLRAISQLVNKCNEMTRAAAPFSPRG</sequence>
<evidence type="ECO:0000259" key="11">
    <source>
        <dbReference type="PROSITE" id="PS50941"/>
    </source>
</evidence>
<evidence type="ECO:0000256" key="10">
    <source>
        <dbReference type="SAM" id="SignalP"/>
    </source>
</evidence>
<feature type="region of interest" description="Disordered" evidence="9">
    <location>
        <begin position="642"/>
        <end position="708"/>
    </location>
</feature>
<feature type="region of interest" description="Disordered" evidence="9">
    <location>
        <begin position="1901"/>
        <end position="1927"/>
    </location>
</feature>
<dbReference type="Proteomes" id="UP000676310">
    <property type="component" value="Unassembled WGS sequence"/>
</dbReference>
<dbReference type="InterPro" id="IPR011330">
    <property type="entry name" value="Glyco_hydro/deAcase_b/a-brl"/>
</dbReference>
<feature type="disulfide bond" evidence="8">
    <location>
        <begin position="69"/>
        <end position="84"/>
    </location>
</feature>
<feature type="compositionally biased region" description="Basic and acidic residues" evidence="9">
    <location>
        <begin position="604"/>
        <end position="616"/>
    </location>
</feature>
<evidence type="ECO:0000256" key="5">
    <source>
        <dbReference type="ARBA" id="ARBA00022801"/>
    </source>
</evidence>
<dbReference type="SUPFAM" id="SSF57016">
    <property type="entry name" value="Plant lectins/antimicrobial peptides"/>
    <property type="match status" value="3"/>
</dbReference>
<dbReference type="CDD" id="cd11618">
    <property type="entry name" value="ChtBD1_1"/>
    <property type="match status" value="2"/>
</dbReference>
<feature type="compositionally biased region" description="Polar residues" evidence="9">
    <location>
        <begin position="1625"/>
        <end position="1635"/>
    </location>
</feature>
<keyword evidence="7" id="KW-0170">Cobalt</keyword>
<feature type="signal peptide" evidence="10">
    <location>
        <begin position="1"/>
        <end position="18"/>
    </location>
</feature>
<feature type="disulfide bond" evidence="8">
    <location>
        <begin position="418"/>
        <end position="432"/>
    </location>
</feature>
<evidence type="ECO:0000256" key="7">
    <source>
        <dbReference type="ARBA" id="ARBA00023285"/>
    </source>
</evidence>
<accession>A0A8J2I031</accession>
<feature type="region of interest" description="Disordered" evidence="9">
    <location>
        <begin position="821"/>
        <end position="850"/>
    </location>
</feature>
<evidence type="ECO:0000256" key="1">
    <source>
        <dbReference type="ARBA" id="ARBA00001941"/>
    </source>
</evidence>
<dbReference type="PROSITE" id="PS50941">
    <property type="entry name" value="CHIT_BIND_I_2"/>
    <property type="match status" value="3"/>
</dbReference>
<feature type="compositionally biased region" description="Polar residues" evidence="9">
    <location>
        <begin position="1169"/>
        <end position="1178"/>
    </location>
</feature>
<feature type="compositionally biased region" description="Low complexity" evidence="9">
    <location>
        <begin position="699"/>
        <end position="708"/>
    </location>
</feature>
<feature type="compositionally biased region" description="Low complexity" evidence="9">
    <location>
        <begin position="1594"/>
        <end position="1616"/>
    </location>
</feature>
<feature type="compositionally biased region" description="Low complexity" evidence="9">
    <location>
        <begin position="646"/>
        <end position="667"/>
    </location>
</feature>
<dbReference type="GO" id="GO:0008061">
    <property type="term" value="F:chitin binding"/>
    <property type="evidence" value="ECO:0007669"/>
    <property type="project" value="UniProtKB-UniRule"/>
</dbReference>
<feature type="chain" id="PRO_5035234373" description="Chitin deacetylase" evidence="10">
    <location>
        <begin position="19"/>
        <end position="2071"/>
    </location>
</feature>
<dbReference type="InterPro" id="IPR001002">
    <property type="entry name" value="Chitin-bd_1"/>
</dbReference>
<keyword evidence="3" id="KW-0479">Metal-binding</keyword>
<evidence type="ECO:0000259" key="12">
    <source>
        <dbReference type="PROSITE" id="PS51677"/>
    </source>
</evidence>
<protein>
    <recommendedName>
        <fullName evidence="15">Chitin deacetylase</fullName>
    </recommendedName>
</protein>
<dbReference type="FunFam" id="2.130.10.10:FF:000817">
    <property type="entry name" value="WGS project CABT00000000 data, contig 2.15"/>
    <property type="match status" value="1"/>
</dbReference>
<feature type="compositionally biased region" description="Low complexity" evidence="9">
    <location>
        <begin position="750"/>
        <end position="764"/>
    </location>
</feature>
<dbReference type="SUPFAM" id="SSF50978">
    <property type="entry name" value="WD40 repeat-like"/>
    <property type="match status" value="1"/>
</dbReference>
<dbReference type="CDD" id="cd00035">
    <property type="entry name" value="ChtBD1"/>
    <property type="match status" value="1"/>
</dbReference>
<dbReference type="PROSITE" id="PS00026">
    <property type="entry name" value="CHIT_BIND_I_1"/>
    <property type="match status" value="1"/>
</dbReference>
<evidence type="ECO:0000256" key="6">
    <source>
        <dbReference type="ARBA" id="ARBA00023277"/>
    </source>
</evidence>
<feature type="region of interest" description="Disordered" evidence="9">
    <location>
        <begin position="717"/>
        <end position="736"/>
    </location>
</feature>
<dbReference type="GO" id="GO:0005975">
    <property type="term" value="P:carbohydrate metabolic process"/>
    <property type="evidence" value="ECO:0007669"/>
    <property type="project" value="InterPro"/>
</dbReference>
<reference evidence="13" key="1">
    <citation type="submission" date="2021-05" db="EMBL/GenBank/DDBJ databases">
        <authorList>
            <person name="Stam R."/>
        </authorList>
    </citation>
    <scope>NUCLEOTIDE SEQUENCE</scope>
    <source>
        <strain evidence="13">CS162</strain>
    </source>
</reference>
<feature type="disulfide bond" evidence="8">
    <location>
        <begin position="78"/>
        <end position="90"/>
    </location>
</feature>
<dbReference type="InterPro" id="IPR002509">
    <property type="entry name" value="NODB_dom"/>
</dbReference>
<dbReference type="Gene3D" id="3.20.20.370">
    <property type="entry name" value="Glycoside hydrolase/deacetylase"/>
    <property type="match status" value="1"/>
</dbReference>
<dbReference type="EMBL" id="CAJRGZ010000016">
    <property type="protein sequence ID" value="CAG5154331.1"/>
    <property type="molecule type" value="Genomic_DNA"/>
</dbReference>
<gene>
    <name evidence="13" type="ORF">ALTATR162_LOCUS3563</name>
</gene>
<dbReference type="InterPro" id="IPR036322">
    <property type="entry name" value="WD40_repeat_dom_sf"/>
</dbReference>
<feature type="disulfide bond" evidence="8">
    <location>
        <begin position="83"/>
        <end position="97"/>
    </location>
</feature>
<name>A0A8J2I031_9PLEO</name>
<dbReference type="PANTHER" id="PTHR46471:SF8">
    <property type="entry name" value="CHITIN DEACETYLASE"/>
    <property type="match status" value="1"/>
</dbReference>
<feature type="compositionally biased region" description="Low complexity" evidence="9">
    <location>
        <begin position="779"/>
        <end position="800"/>
    </location>
</feature>
<dbReference type="Pfam" id="PF00187">
    <property type="entry name" value="Chitin_bind_1"/>
    <property type="match status" value="1"/>
</dbReference>
<keyword evidence="4 10" id="KW-0732">Signal</keyword>
<dbReference type="Pfam" id="PF24106">
    <property type="entry name" value="Beta-prop_EDC4L"/>
    <property type="match status" value="1"/>
</dbReference>
<feature type="disulfide bond" evidence="8">
    <location>
        <begin position="509"/>
        <end position="523"/>
    </location>
</feature>
<feature type="region of interest" description="Disordered" evidence="9">
    <location>
        <begin position="778"/>
        <end position="805"/>
    </location>
</feature>
<evidence type="ECO:0000256" key="3">
    <source>
        <dbReference type="ARBA" id="ARBA00022723"/>
    </source>
</evidence>
<dbReference type="OrthoDB" id="21128at2759"/>
<dbReference type="SUPFAM" id="SSF88713">
    <property type="entry name" value="Glycoside hydrolase/deacetylase"/>
    <property type="match status" value="1"/>
</dbReference>
<dbReference type="Gene3D" id="3.30.60.10">
    <property type="entry name" value="Endochitinase-like"/>
    <property type="match status" value="3"/>
</dbReference>
<evidence type="ECO:0000256" key="9">
    <source>
        <dbReference type="SAM" id="MobiDB-lite"/>
    </source>
</evidence>
<proteinExistence type="predicted"/>
<dbReference type="RefSeq" id="XP_043167106.1">
    <property type="nucleotide sequence ID" value="XM_043311171.1"/>
</dbReference>
<dbReference type="PROSITE" id="PS51677">
    <property type="entry name" value="NODB"/>
    <property type="match status" value="1"/>
</dbReference>
<feature type="compositionally biased region" description="Polar residues" evidence="9">
    <location>
        <begin position="1504"/>
        <end position="1522"/>
    </location>
</feature>
<comment type="caution">
    <text evidence="13">The sequence shown here is derived from an EMBL/GenBank/DDBJ whole genome shotgun (WGS) entry which is preliminary data.</text>
</comment>
<dbReference type="InterPro" id="IPR036861">
    <property type="entry name" value="Endochitinase-like_sf"/>
</dbReference>
<dbReference type="Pfam" id="PF01522">
    <property type="entry name" value="Polysacc_deac_1"/>
    <property type="match status" value="1"/>
</dbReference>
<feature type="region of interest" description="Disordered" evidence="9">
    <location>
        <begin position="1157"/>
        <end position="1188"/>
    </location>
</feature>
<feature type="compositionally biased region" description="Polar residues" evidence="9">
    <location>
        <begin position="683"/>
        <end position="693"/>
    </location>
</feature>
<dbReference type="InterPro" id="IPR018371">
    <property type="entry name" value="Chitin-binding_1_CS"/>
</dbReference>
<feature type="region of interest" description="Disordered" evidence="9">
    <location>
        <begin position="538"/>
        <end position="616"/>
    </location>
</feature>
<feature type="domain" description="Chitin-binding type-1" evidence="11">
    <location>
        <begin position="399"/>
        <end position="445"/>
    </location>
</feature>
<evidence type="ECO:0008006" key="15">
    <source>
        <dbReference type="Google" id="ProtNLM"/>
    </source>
</evidence>
<comment type="caution">
    <text evidence="8">Lacks conserved residue(s) required for the propagation of feature annotation.</text>
</comment>
<keyword evidence="2 8" id="KW-0147">Chitin-binding</keyword>
<organism evidence="13 14">
    <name type="scientific">Alternaria atra</name>
    <dbReference type="NCBI Taxonomy" id="119953"/>
    <lineage>
        <taxon>Eukaryota</taxon>
        <taxon>Fungi</taxon>
        <taxon>Dikarya</taxon>
        <taxon>Ascomycota</taxon>
        <taxon>Pezizomycotina</taxon>
        <taxon>Dothideomycetes</taxon>
        <taxon>Pleosporomycetidae</taxon>
        <taxon>Pleosporales</taxon>
        <taxon>Pleosporineae</taxon>
        <taxon>Pleosporaceae</taxon>
        <taxon>Alternaria</taxon>
        <taxon>Alternaria sect. Ulocladioides</taxon>
    </lineage>
</organism>
<keyword evidence="6" id="KW-0119">Carbohydrate metabolism</keyword>
<feature type="compositionally biased region" description="Low complexity" evidence="9">
    <location>
        <begin position="362"/>
        <end position="397"/>
    </location>
</feature>
<feature type="compositionally biased region" description="Low complexity" evidence="9">
    <location>
        <begin position="538"/>
        <end position="600"/>
    </location>
</feature>
<evidence type="ECO:0000256" key="4">
    <source>
        <dbReference type="ARBA" id="ARBA00022729"/>
    </source>
</evidence>
<feature type="region of interest" description="Disordered" evidence="9">
    <location>
        <begin position="359"/>
        <end position="398"/>
    </location>
</feature>
<dbReference type="GO" id="GO:0016810">
    <property type="term" value="F:hydrolase activity, acting on carbon-nitrogen (but not peptide) bonds"/>
    <property type="evidence" value="ECO:0007669"/>
    <property type="project" value="InterPro"/>
</dbReference>
<feature type="domain" description="Chitin-binding type-1" evidence="11">
    <location>
        <begin position="490"/>
        <end position="536"/>
    </location>
</feature>
<keyword evidence="14" id="KW-1185">Reference proteome</keyword>
<keyword evidence="8" id="KW-1015">Disulfide bond</keyword>
<dbReference type="SMART" id="SM00270">
    <property type="entry name" value="ChtBD1"/>
    <property type="match status" value="3"/>
</dbReference>
<comment type="cofactor">
    <cofactor evidence="1">
        <name>Co(2+)</name>
        <dbReference type="ChEBI" id="CHEBI:48828"/>
    </cofactor>
</comment>
<feature type="domain" description="NodB homology" evidence="12">
    <location>
        <begin position="146"/>
        <end position="343"/>
    </location>
</feature>
<feature type="compositionally biased region" description="Basic and acidic residues" evidence="9">
    <location>
        <begin position="1487"/>
        <end position="1496"/>
    </location>
</feature>
<dbReference type="InterPro" id="IPR055393">
    <property type="entry name" value="Beta-prop_EDC4L"/>
</dbReference>
<evidence type="ECO:0000256" key="8">
    <source>
        <dbReference type="PROSITE-ProRule" id="PRU00261"/>
    </source>
</evidence>
<dbReference type="PANTHER" id="PTHR46471">
    <property type="entry name" value="CHITIN DEACETYLASE"/>
    <property type="match status" value="1"/>
</dbReference>
<evidence type="ECO:0000313" key="14">
    <source>
        <dbReference type="Proteomes" id="UP000676310"/>
    </source>
</evidence>
<feature type="region of interest" description="Disordered" evidence="9">
    <location>
        <begin position="745"/>
        <end position="764"/>
    </location>
</feature>
<dbReference type="GO" id="GO:0046872">
    <property type="term" value="F:metal ion binding"/>
    <property type="evidence" value="ECO:0007669"/>
    <property type="project" value="UniProtKB-KW"/>
</dbReference>
<feature type="region of interest" description="Disordered" evidence="9">
    <location>
        <begin position="1487"/>
        <end position="1657"/>
    </location>
</feature>
<evidence type="ECO:0000256" key="2">
    <source>
        <dbReference type="ARBA" id="ARBA00022669"/>
    </source>
</evidence>
<keyword evidence="5" id="KW-0378">Hydrolase</keyword>
<evidence type="ECO:0000313" key="13">
    <source>
        <dbReference type="EMBL" id="CAG5154331.1"/>
    </source>
</evidence>
<dbReference type="GeneID" id="67015133"/>
<dbReference type="CDD" id="cd10951">
    <property type="entry name" value="CE4_ClCDA_like"/>
    <property type="match status" value="1"/>
</dbReference>